<dbReference type="InterPro" id="IPR013783">
    <property type="entry name" value="Ig-like_fold"/>
</dbReference>
<dbReference type="InterPro" id="IPR007110">
    <property type="entry name" value="Ig-like_dom"/>
</dbReference>
<reference evidence="2 3" key="1">
    <citation type="journal article" date="2019" name="Commun. Biol.">
        <title>The bagworm genome reveals a unique fibroin gene that provides high tensile strength.</title>
        <authorList>
            <person name="Kono N."/>
            <person name="Nakamura H."/>
            <person name="Ohtoshi R."/>
            <person name="Tomita M."/>
            <person name="Numata K."/>
            <person name="Arakawa K."/>
        </authorList>
    </citation>
    <scope>NUCLEOTIDE SEQUENCE [LARGE SCALE GENOMIC DNA]</scope>
</reference>
<proteinExistence type="predicted"/>
<name>A0A4C2A6A3_EUMVA</name>
<gene>
    <name evidence="2" type="ORF">EVAR_71210_1</name>
</gene>
<dbReference type="InterPro" id="IPR036179">
    <property type="entry name" value="Ig-like_dom_sf"/>
</dbReference>
<comment type="caution">
    <text evidence="2">The sequence shown here is derived from an EMBL/GenBank/DDBJ whole genome shotgun (WGS) entry which is preliminary data.</text>
</comment>
<feature type="domain" description="Ig-like" evidence="1">
    <location>
        <begin position="46"/>
        <end position="171"/>
    </location>
</feature>
<dbReference type="AlphaFoldDB" id="A0A4C2A6A3"/>
<dbReference type="PROSITE" id="PS50835">
    <property type="entry name" value="IG_LIKE"/>
    <property type="match status" value="1"/>
</dbReference>
<dbReference type="Gene3D" id="2.60.40.10">
    <property type="entry name" value="Immunoglobulins"/>
    <property type="match status" value="1"/>
</dbReference>
<evidence type="ECO:0000259" key="1">
    <source>
        <dbReference type="PROSITE" id="PS50835"/>
    </source>
</evidence>
<dbReference type="SUPFAM" id="SSF48726">
    <property type="entry name" value="Immunoglobulin"/>
    <property type="match status" value="1"/>
</dbReference>
<dbReference type="PANTHER" id="PTHR21261">
    <property type="entry name" value="BEAT PROTEIN"/>
    <property type="match status" value="1"/>
</dbReference>
<accession>A0A4C2A6A3</accession>
<protein>
    <recommendedName>
        <fullName evidence="1">Ig-like domain-containing protein</fullName>
    </recommendedName>
</protein>
<dbReference type="STRING" id="151549.A0A4C2A6A3"/>
<dbReference type="PANTHER" id="PTHR21261:SF2">
    <property type="entry name" value="GH04238P-RELATED"/>
    <property type="match status" value="1"/>
</dbReference>
<dbReference type="Proteomes" id="UP000299102">
    <property type="component" value="Unassembled WGS sequence"/>
</dbReference>
<dbReference type="EMBL" id="BGZK01002505">
    <property type="protein sequence ID" value="GBP94437.1"/>
    <property type="molecule type" value="Genomic_DNA"/>
</dbReference>
<keyword evidence="3" id="KW-1185">Reference proteome</keyword>
<evidence type="ECO:0000313" key="3">
    <source>
        <dbReference type="Proteomes" id="UP000299102"/>
    </source>
</evidence>
<dbReference type="OrthoDB" id="6478865at2759"/>
<evidence type="ECO:0000313" key="2">
    <source>
        <dbReference type="EMBL" id="GBP94437.1"/>
    </source>
</evidence>
<organism evidence="2 3">
    <name type="scientific">Eumeta variegata</name>
    <name type="common">Bagworm moth</name>
    <name type="synonym">Eumeta japonica</name>
    <dbReference type="NCBI Taxonomy" id="151549"/>
    <lineage>
        <taxon>Eukaryota</taxon>
        <taxon>Metazoa</taxon>
        <taxon>Ecdysozoa</taxon>
        <taxon>Arthropoda</taxon>
        <taxon>Hexapoda</taxon>
        <taxon>Insecta</taxon>
        <taxon>Pterygota</taxon>
        <taxon>Neoptera</taxon>
        <taxon>Endopterygota</taxon>
        <taxon>Lepidoptera</taxon>
        <taxon>Glossata</taxon>
        <taxon>Ditrysia</taxon>
        <taxon>Tineoidea</taxon>
        <taxon>Psychidae</taxon>
        <taxon>Oiketicinae</taxon>
        <taxon>Eumeta</taxon>
    </lineage>
</organism>
<sequence>MANSFVNFRFPSARFVFFNVHNIRAEITEPARREPAVGPDALGCTPRAVLPPALRAGVSSVRIIRMKVPDVIQLGTVDAVTLDCEYVTKNVTGLVVKWFFMDKSQPVYQWIPPQKPQALGLLRNKLDLSVRVSHNPYTQHRALRILAPGTELTGNYTCVVSTFLAEDQRTSPMVIFALHPITGHRVTAGRPRRPRPAHADGADRSRCLLESGYKKQTLEKIIDLVPEKRFTMVLDRLDDEYLNIICSVEAVFPSPNLTILVGSRPINAKQTVSSIKNRYTAVTSSVLRVSNLPSTVEELCELHVPLANYISRKRDIFYRDPPAAGPEPPDAPTDRAALGKGYISRSAPAPFVAAVLINLLRSHFQYT</sequence>